<evidence type="ECO:0000313" key="11">
    <source>
        <dbReference type="Proteomes" id="UP000011087"/>
    </source>
</evidence>
<evidence type="ECO:0000256" key="1">
    <source>
        <dbReference type="ARBA" id="ARBA00004049"/>
    </source>
</evidence>
<feature type="domain" description="RWP-RK" evidence="8">
    <location>
        <begin position="7"/>
        <end position="97"/>
    </location>
</feature>
<dbReference type="AlphaFoldDB" id="L1ILB5"/>
<gene>
    <name evidence="9" type="ORF">GUITHDRAFT_117246</name>
</gene>
<protein>
    <recommendedName>
        <fullName evidence="8">RWP-RK domain-containing protein</fullName>
    </recommendedName>
</protein>
<proteinExistence type="predicted"/>
<dbReference type="GeneID" id="17293314"/>
<evidence type="ECO:0000256" key="5">
    <source>
        <dbReference type="ARBA" id="ARBA00023163"/>
    </source>
</evidence>
<feature type="compositionally biased region" description="Basic residues" evidence="7">
    <location>
        <begin position="138"/>
        <end position="148"/>
    </location>
</feature>
<reference evidence="11" key="2">
    <citation type="submission" date="2012-11" db="EMBL/GenBank/DDBJ databases">
        <authorList>
            <person name="Kuo A."/>
            <person name="Curtis B.A."/>
            <person name="Tanifuji G."/>
            <person name="Burki F."/>
            <person name="Gruber A."/>
            <person name="Irimia M."/>
            <person name="Maruyama S."/>
            <person name="Arias M.C."/>
            <person name="Ball S.G."/>
            <person name="Gile G.H."/>
            <person name="Hirakawa Y."/>
            <person name="Hopkins J.F."/>
            <person name="Rensing S.A."/>
            <person name="Schmutz J."/>
            <person name="Symeonidi A."/>
            <person name="Elias M."/>
            <person name="Eveleigh R.J."/>
            <person name="Herman E.K."/>
            <person name="Klute M.J."/>
            <person name="Nakayama T."/>
            <person name="Obornik M."/>
            <person name="Reyes-Prieto A."/>
            <person name="Armbrust E.V."/>
            <person name="Aves S.J."/>
            <person name="Beiko R.G."/>
            <person name="Coutinho P."/>
            <person name="Dacks J.B."/>
            <person name="Durnford D.G."/>
            <person name="Fast N.M."/>
            <person name="Green B.R."/>
            <person name="Grisdale C."/>
            <person name="Hempe F."/>
            <person name="Henrissat B."/>
            <person name="Hoppner M.P."/>
            <person name="Ishida K.-I."/>
            <person name="Kim E."/>
            <person name="Koreny L."/>
            <person name="Kroth P.G."/>
            <person name="Liu Y."/>
            <person name="Malik S.-B."/>
            <person name="Maier U.G."/>
            <person name="McRose D."/>
            <person name="Mock T."/>
            <person name="Neilson J.A."/>
            <person name="Onodera N.T."/>
            <person name="Poole A.M."/>
            <person name="Pritham E.J."/>
            <person name="Richards T.A."/>
            <person name="Rocap G."/>
            <person name="Roy S.W."/>
            <person name="Sarai C."/>
            <person name="Schaack S."/>
            <person name="Shirato S."/>
            <person name="Slamovits C.H."/>
            <person name="Spencer D.F."/>
            <person name="Suzuki S."/>
            <person name="Worden A.Z."/>
            <person name="Zauner S."/>
            <person name="Barry K."/>
            <person name="Bell C."/>
            <person name="Bharti A.K."/>
            <person name="Crow J.A."/>
            <person name="Grimwood J."/>
            <person name="Kramer R."/>
            <person name="Lindquist E."/>
            <person name="Lucas S."/>
            <person name="Salamov A."/>
            <person name="McFadden G.I."/>
            <person name="Lane C.E."/>
            <person name="Keeling P.J."/>
            <person name="Gray M.W."/>
            <person name="Grigoriev I.V."/>
            <person name="Archibald J.M."/>
        </authorList>
    </citation>
    <scope>NUCLEOTIDE SEQUENCE</scope>
    <source>
        <strain evidence="11">CCMP2712</strain>
    </source>
</reference>
<feature type="region of interest" description="Disordered" evidence="7">
    <location>
        <begin position="77"/>
        <end position="110"/>
    </location>
</feature>
<reference evidence="10" key="3">
    <citation type="submission" date="2015-06" db="UniProtKB">
        <authorList>
            <consortium name="EnsemblProtists"/>
        </authorList>
    </citation>
    <scope>IDENTIFICATION</scope>
</reference>
<comment type="function">
    <text evidence="1">Putative transcription factor.</text>
</comment>
<reference evidence="9 11" key="1">
    <citation type="journal article" date="2012" name="Nature">
        <title>Algal genomes reveal evolutionary mosaicism and the fate of nucleomorphs.</title>
        <authorList>
            <consortium name="DOE Joint Genome Institute"/>
            <person name="Curtis B.A."/>
            <person name="Tanifuji G."/>
            <person name="Burki F."/>
            <person name="Gruber A."/>
            <person name="Irimia M."/>
            <person name="Maruyama S."/>
            <person name="Arias M.C."/>
            <person name="Ball S.G."/>
            <person name="Gile G.H."/>
            <person name="Hirakawa Y."/>
            <person name="Hopkins J.F."/>
            <person name="Kuo A."/>
            <person name="Rensing S.A."/>
            <person name="Schmutz J."/>
            <person name="Symeonidi A."/>
            <person name="Elias M."/>
            <person name="Eveleigh R.J."/>
            <person name="Herman E.K."/>
            <person name="Klute M.J."/>
            <person name="Nakayama T."/>
            <person name="Obornik M."/>
            <person name="Reyes-Prieto A."/>
            <person name="Armbrust E.V."/>
            <person name="Aves S.J."/>
            <person name="Beiko R.G."/>
            <person name="Coutinho P."/>
            <person name="Dacks J.B."/>
            <person name="Durnford D.G."/>
            <person name="Fast N.M."/>
            <person name="Green B.R."/>
            <person name="Grisdale C.J."/>
            <person name="Hempel F."/>
            <person name="Henrissat B."/>
            <person name="Hoppner M.P."/>
            <person name="Ishida K."/>
            <person name="Kim E."/>
            <person name="Koreny L."/>
            <person name="Kroth P.G."/>
            <person name="Liu Y."/>
            <person name="Malik S.B."/>
            <person name="Maier U.G."/>
            <person name="McRose D."/>
            <person name="Mock T."/>
            <person name="Neilson J.A."/>
            <person name="Onodera N.T."/>
            <person name="Poole A.M."/>
            <person name="Pritham E.J."/>
            <person name="Richards T.A."/>
            <person name="Rocap G."/>
            <person name="Roy S.W."/>
            <person name="Sarai C."/>
            <person name="Schaack S."/>
            <person name="Shirato S."/>
            <person name="Slamovits C.H."/>
            <person name="Spencer D.F."/>
            <person name="Suzuki S."/>
            <person name="Worden A.Z."/>
            <person name="Zauner S."/>
            <person name="Barry K."/>
            <person name="Bell C."/>
            <person name="Bharti A.K."/>
            <person name="Crow J.A."/>
            <person name="Grimwood J."/>
            <person name="Kramer R."/>
            <person name="Lindquist E."/>
            <person name="Lucas S."/>
            <person name="Salamov A."/>
            <person name="McFadden G.I."/>
            <person name="Lane C.E."/>
            <person name="Keeling P.J."/>
            <person name="Gray M.W."/>
            <person name="Grigoriev I.V."/>
            <person name="Archibald J.M."/>
        </authorList>
    </citation>
    <scope>NUCLEOTIDE SEQUENCE</scope>
    <source>
        <strain evidence="9 11">CCMP2712</strain>
    </source>
</reference>
<keyword evidence="5" id="KW-0804">Transcription</keyword>
<evidence type="ECO:0000259" key="8">
    <source>
        <dbReference type="PROSITE" id="PS51519"/>
    </source>
</evidence>
<dbReference type="RefSeq" id="XP_005823570.1">
    <property type="nucleotide sequence ID" value="XM_005823513.1"/>
</dbReference>
<evidence type="ECO:0000256" key="6">
    <source>
        <dbReference type="ARBA" id="ARBA00023242"/>
    </source>
</evidence>
<dbReference type="EnsemblProtists" id="EKX36590">
    <property type="protein sequence ID" value="EKX36590"/>
    <property type="gene ID" value="GUITHDRAFT_117246"/>
</dbReference>
<dbReference type="EMBL" id="JH993071">
    <property type="protein sequence ID" value="EKX36590.1"/>
    <property type="molecule type" value="Genomic_DNA"/>
</dbReference>
<keyword evidence="2" id="KW-0805">Transcription regulation</keyword>
<evidence type="ECO:0000313" key="9">
    <source>
        <dbReference type="EMBL" id="EKX36590.1"/>
    </source>
</evidence>
<evidence type="ECO:0000256" key="7">
    <source>
        <dbReference type="SAM" id="MobiDB-lite"/>
    </source>
</evidence>
<name>L1ILB5_GUITC</name>
<dbReference type="PANTHER" id="PTHR46373">
    <property type="entry name" value="PROTEIN RKD4"/>
    <property type="match status" value="1"/>
</dbReference>
<evidence type="ECO:0000256" key="3">
    <source>
        <dbReference type="ARBA" id="ARBA00023054"/>
    </source>
</evidence>
<organism evidence="9">
    <name type="scientific">Guillardia theta (strain CCMP2712)</name>
    <name type="common">Cryptophyte</name>
    <dbReference type="NCBI Taxonomy" id="905079"/>
    <lineage>
        <taxon>Eukaryota</taxon>
        <taxon>Cryptophyceae</taxon>
        <taxon>Pyrenomonadales</taxon>
        <taxon>Geminigeraceae</taxon>
        <taxon>Guillardia</taxon>
    </lineage>
</organism>
<feature type="region of interest" description="Disordered" evidence="7">
    <location>
        <begin position="126"/>
        <end position="187"/>
    </location>
</feature>
<keyword evidence="4" id="KW-0238">DNA-binding</keyword>
<dbReference type="OrthoDB" id="552509at2759"/>
<dbReference type="GO" id="GO:0003700">
    <property type="term" value="F:DNA-binding transcription factor activity"/>
    <property type="evidence" value="ECO:0007669"/>
    <property type="project" value="InterPro"/>
</dbReference>
<sequence>MTEPTGSVSVFPRRRRGEDMAEVKEPVELTYELVSRFFEMKQEDAAQQLGLSLTSFKGACRRLGVVRWPYNRKYNSKQEEKELHHSSSDRSESADNDSNNRYQGDNEASYMELPRREIGDEIAQHALSDDAATGDHAKVKKKKVKRGRMRDSSAMEVDANEGNVQGKDFVDSWEESDGSQTNRASHTEVVKVEEELYMEKTIFDEVIEHVQGK</sequence>
<dbReference type="GO" id="GO:0003677">
    <property type="term" value="F:DNA binding"/>
    <property type="evidence" value="ECO:0007669"/>
    <property type="project" value="UniProtKB-KW"/>
</dbReference>
<dbReference type="InterPro" id="IPR044607">
    <property type="entry name" value="RKD-like"/>
</dbReference>
<feature type="region of interest" description="Disordered" evidence="7">
    <location>
        <begin position="1"/>
        <end position="24"/>
    </location>
</feature>
<dbReference type="HOGENOM" id="CLU_1296506_0_0_1"/>
<dbReference type="Pfam" id="PF02042">
    <property type="entry name" value="RWP-RK"/>
    <property type="match status" value="1"/>
</dbReference>
<feature type="compositionally biased region" description="Basic and acidic residues" evidence="7">
    <location>
        <begin position="77"/>
        <end position="93"/>
    </location>
</feature>
<keyword evidence="3" id="KW-0175">Coiled coil</keyword>
<dbReference type="PANTHER" id="PTHR46373:SF2">
    <property type="entry name" value="RWP-RK DOMAIN-CONTAINING PROTEIN"/>
    <property type="match status" value="1"/>
</dbReference>
<accession>L1ILB5</accession>
<dbReference type="PROSITE" id="PS51519">
    <property type="entry name" value="RWP_RK"/>
    <property type="match status" value="1"/>
</dbReference>
<dbReference type="Proteomes" id="UP000011087">
    <property type="component" value="Unassembled WGS sequence"/>
</dbReference>
<keyword evidence="11" id="KW-1185">Reference proteome</keyword>
<evidence type="ECO:0000256" key="2">
    <source>
        <dbReference type="ARBA" id="ARBA00023015"/>
    </source>
</evidence>
<dbReference type="KEGG" id="gtt:GUITHDRAFT_117246"/>
<evidence type="ECO:0000256" key="4">
    <source>
        <dbReference type="ARBA" id="ARBA00023125"/>
    </source>
</evidence>
<dbReference type="InterPro" id="IPR003035">
    <property type="entry name" value="RWP-RK_dom"/>
</dbReference>
<evidence type="ECO:0000313" key="10">
    <source>
        <dbReference type="EnsemblProtists" id="EKX36590"/>
    </source>
</evidence>
<keyword evidence="6" id="KW-0539">Nucleus</keyword>
<dbReference type="PaxDb" id="55529-EKX36590"/>